<reference evidence="9 10" key="1">
    <citation type="submission" date="2023-12" db="EMBL/GenBank/DDBJ databases">
        <title>Baltic Sea Cyanobacteria.</title>
        <authorList>
            <person name="Delbaje E."/>
            <person name="Fewer D.P."/>
            <person name="Shishido T.K."/>
        </authorList>
    </citation>
    <scope>NUCLEOTIDE SEQUENCE [LARGE SCALE GENOMIC DNA]</scope>
    <source>
        <strain evidence="9 10">UHCC 0139</strain>
    </source>
</reference>
<dbReference type="RefSeq" id="WP_323305607.1">
    <property type="nucleotide sequence ID" value="NZ_JAYGHX010000005.1"/>
</dbReference>
<keyword evidence="3 7" id="KW-0963">Cytoplasm</keyword>
<dbReference type="NCBIfam" id="TIGR00087">
    <property type="entry name" value="surE"/>
    <property type="match status" value="1"/>
</dbReference>
<evidence type="ECO:0000313" key="10">
    <source>
        <dbReference type="Proteomes" id="UP001304461"/>
    </source>
</evidence>
<dbReference type="NCBIfam" id="NF001492">
    <property type="entry name" value="PRK00346.2-2"/>
    <property type="match status" value="1"/>
</dbReference>
<evidence type="ECO:0000256" key="6">
    <source>
        <dbReference type="ARBA" id="ARBA00022801"/>
    </source>
</evidence>
<comment type="cofactor">
    <cofactor evidence="7">
        <name>a divalent metal cation</name>
        <dbReference type="ChEBI" id="CHEBI:60240"/>
    </cofactor>
    <text evidence="7">Binds 1 divalent metal cation per subunit.</text>
</comment>
<comment type="caution">
    <text evidence="9">The sequence shown here is derived from an EMBL/GenBank/DDBJ whole genome shotgun (WGS) entry which is preliminary data.</text>
</comment>
<organism evidence="9 10">
    <name type="scientific">Cyanobium gracile UHCC 0139</name>
    <dbReference type="NCBI Taxonomy" id="3110308"/>
    <lineage>
        <taxon>Bacteria</taxon>
        <taxon>Bacillati</taxon>
        <taxon>Cyanobacteriota</taxon>
        <taxon>Cyanophyceae</taxon>
        <taxon>Synechococcales</taxon>
        <taxon>Prochlorococcaceae</taxon>
        <taxon>Cyanobium</taxon>
    </lineage>
</organism>
<dbReference type="Pfam" id="PF01975">
    <property type="entry name" value="SurE"/>
    <property type="match status" value="1"/>
</dbReference>
<dbReference type="SUPFAM" id="SSF64167">
    <property type="entry name" value="SurE-like"/>
    <property type="match status" value="1"/>
</dbReference>
<dbReference type="Gene3D" id="3.40.1210.10">
    <property type="entry name" value="Survival protein SurE-like phosphatase/nucleotidase"/>
    <property type="match status" value="1"/>
</dbReference>
<dbReference type="EC" id="3.1.3.5" evidence="7"/>
<dbReference type="InterPro" id="IPR036523">
    <property type="entry name" value="SurE-like_sf"/>
</dbReference>
<dbReference type="InterPro" id="IPR030048">
    <property type="entry name" value="SurE"/>
</dbReference>
<dbReference type="GO" id="GO:0008254">
    <property type="term" value="F:3'-nucleotidase activity"/>
    <property type="evidence" value="ECO:0007669"/>
    <property type="project" value="UniProtKB-EC"/>
</dbReference>
<dbReference type="HAMAP" id="MF_00060">
    <property type="entry name" value="SurE"/>
    <property type="match status" value="1"/>
</dbReference>
<dbReference type="InterPro" id="IPR002828">
    <property type="entry name" value="SurE-like_Pase/nucleotidase"/>
</dbReference>
<dbReference type="PANTHER" id="PTHR30457">
    <property type="entry name" value="5'-NUCLEOTIDASE SURE"/>
    <property type="match status" value="1"/>
</dbReference>
<comment type="catalytic activity">
    <reaction evidence="1 7">
        <text>a ribonucleoside 5'-phosphate + H2O = a ribonucleoside + phosphate</text>
        <dbReference type="Rhea" id="RHEA:12484"/>
        <dbReference type="ChEBI" id="CHEBI:15377"/>
        <dbReference type="ChEBI" id="CHEBI:18254"/>
        <dbReference type="ChEBI" id="CHEBI:43474"/>
        <dbReference type="ChEBI" id="CHEBI:58043"/>
        <dbReference type="EC" id="3.1.3.5"/>
    </reaction>
</comment>
<evidence type="ECO:0000256" key="2">
    <source>
        <dbReference type="ARBA" id="ARBA00011062"/>
    </source>
</evidence>
<keyword evidence="4 7" id="KW-0479">Metal-binding</keyword>
<comment type="subcellular location">
    <subcellularLocation>
        <location evidence="7">Cytoplasm</location>
    </subcellularLocation>
</comment>
<dbReference type="Proteomes" id="UP001304461">
    <property type="component" value="Unassembled WGS sequence"/>
</dbReference>
<evidence type="ECO:0000256" key="1">
    <source>
        <dbReference type="ARBA" id="ARBA00000815"/>
    </source>
</evidence>
<name>A0ABU5RUW6_9CYAN</name>
<evidence type="ECO:0000256" key="3">
    <source>
        <dbReference type="ARBA" id="ARBA00022490"/>
    </source>
</evidence>
<sequence>MAPLRILISNDDGVFADGIQALAAEAAGRGHAVTVVCPDRERSATGHGLTLQTPLRAERADELFADGVTAWACSGTPSDCVKLALFRLLEQAPDLVLSGINHGPNLGTDVLYSGTVSAAMEGTIEGLPALAVSSADFHWRRFEVAAVLALDVAERMHAAGWPEGLLLNLNVPPRPAESLAPLRWCRTAVRRYIDQFEKRTDPRGRTYYWLAGEVVDDLEGTGAGPADWPTDVAWVQQGGSSLTPLQPELFWRGPVASLPSVEALGRLDQLLR</sequence>
<evidence type="ECO:0000256" key="5">
    <source>
        <dbReference type="ARBA" id="ARBA00022741"/>
    </source>
</evidence>
<dbReference type="EMBL" id="JAYGHX010000005">
    <property type="protein sequence ID" value="MEA5391589.1"/>
    <property type="molecule type" value="Genomic_DNA"/>
</dbReference>
<comment type="similarity">
    <text evidence="2 7">Belongs to the SurE nucleotidase family.</text>
</comment>
<proteinExistence type="inferred from homology"/>
<feature type="domain" description="Survival protein SurE-like phosphatase/nucleotidase" evidence="8">
    <location>
        <begin position="6"/>
        <end position="192"/>
    </location>
</feature>
<evidence type="ECO:0000256" key="7">
    <source>
        <dbReference type="HAMAP-Rule" id="MF_00060"/>
    </source>
</evidence>
<keyword evidence="6 7" id="KW-0378">Hydrolase</keyword>
<feature type="binding site" evidence="7">
    <location>
        <position position="11"/>
    </location>
    <ligand>
        <name>a divalent metal cation</name>
        <dbReference type="ChEBI" id="CHEBI:60240"/>
    </ligand>
</feature>
<feature type="binding site" evidence="7">
    <location>
        <position position="101"/>
    </location>
    <ligand>
        <name>a divalent metal cation</name>
        <dbReference type="ChEBI" id="CHEBI:60240"/>
    </ligand>
</feature>
<evidence type="ECO:0000256" key="4">
    <source>
        <dbReference type="ARBA" id="ARBA00022723"/>
    </source>
</evidence>
<evidence type="ECO:0000259" key="8">
    <source>
        <dbReference type="Pfam" id="PF01975"/>
    </source>
</evidence>
<keyword evidence="5 7" id="KW-0547">Nucleotide-binding</keyword>
<feature type="binding site" evidence="7">
    <location>
        <position position="12"/>
    </location>
    <ligand>
        <name>a divalent metal cation</name>
        <dbReference type="ChEBI" id="CHEBI:60240"/>
    </ligand>
</feature>
<gene>
    <name evidence="7 9" type="primary">surE</name>
    <name evidence="9" type="ORF">VB738_10010</name>
</gene>
<accession>A0ABU5RUW6</accession>
<keyword evidence="10" id="KW-1185">Reference proteome</keyword>
<feature type="binding site" evidence="7">
    <location>
        <position position="43"/>
    </location>
    <ligand>
        <name>a divalent metal cation</name>
        <dbReference type="ChEBI" id="CHEBI:60240"/>
    </ligand>
</feature>
<dbReference type="PANTHER" id="PTHR30457:SF12">
    <property type="entry name" value="5'_3'-NUCLEOTIDASE SURE"/>
    <property type="match status" value="1"/>
</dbReference>
<protein>
    <recommendedName>
        <fullName evidence="7">5'-nucleotidase SurE</fullName>
        <ecNumber evidence="7">3.1.3.5</ecNumber>
    </recommendedName>
    <alternativeName>
        <fullName evidence="7">Nucleoside 5'-monophosphate phosphohydrolase</fullName>
    </alternativeName>
</protein>
<dbReference type="NCBIfam" id="NF001490">
    <property type="entry name" value="PRK00346.1-4"/>
    <property type="match status" value="1"/>
</dbReference>
<evidence type="ECO:0000313" key="9">
    <source>
        <dbReference type="EMBL" id="MEA5391589.1"/>
    </source>
</evidence>
<comment type="function">
    <text evidence="7">Nucleotidase that shows phosphatase activity on nucleoside 5'-monophosphates.</text>
</comment>